<reference evidence="5" key="1">
    <citation type="journal article" date="2014" name="Int. J. Syst. Evol. Microbiol.">
        <title>Complete genome sequence of Corynebacterium casei LMG S-19264T (=DSM 44701T), isolated from a smear-ripened cheese.</title>
        <authorList>
            <consortium name="US DOE Joint Genome Institute (JGI-PGF)"/>
            <person name="Walter F."/>
            <person name="Albersmeier A."/>
            <person name="Kalinowski J."/>
            <person name="Ruckert C."/>
        </authorList>
    </citation>
    <scope>NUCLEOTIDE SEQUENCE</scope>
    <source>
        <strain evidence="5">JCM 18487</strain>
    </source>
</reference>
<dbReference type="Pfam" id="PF00326">
    <property type="entry name" value="Peptidase_S9"/>
    <property type="match status" value="1"/>
</dbReference>
<feature type="region of interest" description="Disordered" evidence="3">
    <location>
        <begin position="833"/>
        <end position="853"/>
    </location>
</feature>
<dbReference type="GO" id="GO:0006508">
    <property type="term" value="P:proteolysis"/>
    <property type="evidence" value="ECO:0007669"/>
    <property type="project" value="InterPro"/>
</dbReference>
<dbReference type="EMBL" id="BMOY01000005">
    <property type="protein sequence ID" value="GGI98840.1"/>
    <property type="molecule type" value="Genomic_DNA"/>
</dbReference>
<dbReference type="SUPFAM" id="SSF82171">
    <property type="entry name" value="DPP6 N-terminal domain-like"/>
    <property type="match status" value="1"/>
</dbReference>
<evidence type="ECO:0000256" key="2">
    <source>
        <dbReference type="ARBA" id="ARBA00022825"/>
    </source>
</evidence>
<sequence>MPSRWTIQDLLKIKLPTGVSVAPDGSECVFALRTLDEDKGEYRTKLWRLPLVPDAEPVQLTFGPWNDTDPLFAPTGKVIAFLSDRPLDGSGEDEDEDAPSQRLFILPLGGGEARPASDKLGLVYDFAFAPDGESIFVITDAERSEFEKQWDKARLEQKRDEVHEERVQKPRRICRVWWDEGRIETVYARDFGLCELDVSPDGRRIVFSSNRTGFANDWDRMNLWYLEAPPEDAGEPEREEERARSWVCRPLVERRGACQHPRFSPDGRMVAYIAPRLHQAELSQSDLWLVEIPSNGADTGKARTWNASAGTGFAGDFATFSWLDPDTVLAQAELGLAAPLVLCTGLRQGYQASQPAAIRVTGSDEAVVRLLAVSREGKVAVFAAEDAYTPFELFCWRADGEAVEQVTHLQEEWRDKLRGKVEVVRWRASDGLALEGVLVLPPDAGEAGGPLPLLVDIHGGPAWHVTKAFHQYLNWHWLAGLGYAVFAPNYRGGVGYGQAFISASRFDLGGGDYRDIMAGLDALLATGRFDPGRLGITGASYGGYMTNWIISQDSRFRAAVSEFGIWNLFTDFGCSTTRGWEVMYLGRYWENEALYWQRSPARYVARIVTPVLIIHGDADDNTFIANAKEMYNALLEAGKTVEFIHYPREGHGIEEPRHREDELRRIARWFQHHIPTHRTPRPVPPGVWHELEGHGARLRVVRAEWTDAYKAHSEQLQGAIAVELEWTEGASAPEPFAVRFGAPADNNVFLIWAGPDPHPRPSVLADTAVPPVGCAWPKTGAVATGTLTIKAVGRGRIVLLFPDTLRALGDWAACRLRVGEAVFLLPEPDGTSFSAEPGACSPTVQPEDGGGQT</sequence>
<evidence type="ECO:0000313" key="6">
    <source>
        <dbReference type="Proteomes" id="UP000637695"/>
    </source>
</evidence>
<dbReference type="InterPro" id="IPR001375">
    <property type="entry name" value="Peptidase_S9_cat"/>
</dbReference>
<dbReference type="SUPFAM" id="SSF53474">
    <property type="entry name" value="alpha/beta-Hydrolases"/>
    <property type="match status" value="1"/>
</dbReference>
<feature type="domain" description="Peptidase S9 prolyl oligopeptidase catalytic" evidence="4">
    <location>
        <begin position="473"/>
        <end position="674"/>
    </location>
</feature>
<dbReference type="PANTHER" id="PTHR42776:SF27">
    <property type="entry name" value="DIPEPTIDYL PEPTIDASE FAMILY MEMBER 6"/>
    <property type="match status" value="1"/>
</dbReference>
<dbReference type="AlphaFoldDB" id="A0A917K3N3"/>
<keyword evidence="1" id="KW-0378">Hydrolase</keyword>
<comment type="caution">
    <text evidence="5">The sequence shown here is derived from an EMBL/GenBank/DDBJ whole genome shotgun (WGS) entry which is preliminary data.</text>
</comment>
<name>A0A917K3N3_9BACL</name>
<dbReference type="InterPro" id="IPR011659">
    <property type="entry name" value="WD40"/>
</dbReference>
<gene>
    <name evidence="5" type="primary">yuxL</name>
    <name evidence="5" type="ORF">GCM10010885_05420</name>
</gene>
<dbReference type="Pfam" id="PF07676">
    <property type="entry name" value="PD40"/>
    <property type="match status" value="2"/>
</dbReference>
<accession>A0A917K3N3</accession>
<dbReference type="PANTHER" id="PTHR42776">
    <property type="entry name" value="SERINE PEPTIDASE S9 FAMILY MEMBER"/>
    <property type="match status" value="1"/>
</dbReference>
<proteinExistence type="predicted"/>
<dbReference type="Gene3D" id="3.40.50.1820">
    <property type="entry name" value="alpha/beta hydrolase"/>
    <property type="match status" value="1"/>
</dbReference>
<keyword evidence="2" id="KW-0645">Protease</keyword>
<keyword evidence="6" id="KW-1185">Reference proteome</keyword>
<evidence type="ECO:0000256" key="3">
    <source>
        <dbReference type="SAM" id="MobiDB-lite"/>
    </source>
</evidence>
<dbReference type="InterPro" id="IPR011042">
    <property type="entry name" value="6-blade_b-propeller_TolB-like"/>
</dbReference>
<dbReference type="Gene3D" id="2.120.10.30">
    <property type="entry name" value="TolB, C-terminal domain"/>
    <property type="match status" value="2"/>
</dbReference>
<reference evidence="5" key="2">
    <citation type="submission" date="2020-09" db="EMBL/GenBank/DDBJ databases">
        <authorList>
            <person name="Sun Q."/>
            <person name="Ohkuma M."/>
        </authorList>
    </citation>
    <scope>NUCLEOTIDE SEQUENCE</scope>
    <source>
        <strain evidence="5">JCM 18487</strain>
    </source>
</reference>
<dbReference type="Proteomes" id="UP000637695">
    <property type="component" value="Unassembled WGS sequence"/>
</dbReference>
<evidence type="ECO:0000313" key="5">
    <source>
        <dbReference type="EMBL" id="GGI98840.1"/>
    </source>
</evidence>
<dbReference type="RefSeq" id="WP_188880999.1">
    <property type="nucleotide sequence ID" value="NZ_BMOY01000005.1"/>
</dbReference>
<keyword evidence="2" id="KW-0720">Serine protease</keyword>
<organism evidence="5 6">
    <name type="scientific">Alicyclobacillus cellulosilyticus</name>
    <dbReference type="NCBI Taxonomy" id="1003997"/>
    <lineage>
        <taxon>Bacteria</taxon>
        <taxon>Bacillati</taxon>
        <taxon>Bacillota</taxon>
        <taxon>Bacilli</taxon>
        <taxon>Bacillales</taxon>
        <taxon>Alicyclobacillaceae</taxon>
        <taxon>Alicyclobacillus</taxon>
    </lineage>
</organism>
<protein>
    <submittedName>
        <fullName evidence="5">Peptidase YuxL</fullName>
    </submittedName>
</protein>
<dbReference type="GO" id="GO:0004252">
    <property type="term" value="F:serine-type endopeptidase activity"/>
    <property type="evidence" value="ECO:0007669"/>
    <property type="project" value="TreeGrafter"/>
</dbReference>
<evidence type="ECO:0000256" key="1">
    <source>
        <dbReference type="ARBA" id="ARBA00022801"/>
    </source>
</evidence>
<evidence type="ECO:0000259" key="4">
    <source>
        <dbReference type="Pfam" id="PF00326"/>
    </source>
</evidence>
<dbReference type="InterPro" id="IPR029058">
    <property type="entry name" value="AB_hydrolase_fold"/>
</dbReference>